<dbReference type="PROSITE" id="PS50048">
    <property type="entry name" value="ZN2_CY6_FUNGAL_2"/>
    <property type="match status" value="1"/>
</dbReference>
<dbReference type="InterPro" id="IPR053187">
    <property type="entry name" value="Notoamide_regulator"/>
</dbReference>
<evidence type="ECO:0000313" key="4">
    <source>
        <dbReference type="EMBL" id="KAH7126820.1"/>
    </source>
</evidence>
<comment type="caution">
    <text evidence="4">The sequence shown here is derived from an EMBL/GenBank/DDBJ whole genome shotgun (WGS) entry which is preliminary data.</text>
</comment>
<dbReference type="InterPro" id="IPR036864">
    <property type="entry name" value="Zn2-C6_fun-type_DNA-bd_sf"/>
</dbReference>
<protein>
    <recommendedName>
        <fullName evidence="3">Zn(2)-C6 fungal-type domain-containing protein</fullName>
    </recommendedName>
</protein>
<dbReference type="EMBL" id="JAGMWT010000006">
    <property type="protein sequence ID" value="KAH7126820.1"/>
    <property type="molecule type" value="Genomic_DNA"/>
</dbReference>
<feature type="coiled-coil region" evidence="2">
    <location>
        <begin position="44"/>
        <end position="71"/>
    </location>
</feature>
<feature type="domain" description="Zn(2)-C6 fungal-type" evidence="3">
    <location>
        <begin position="5"/>
        <end position="35"/>
    </location>
</feature>
<dbReference type="SUPFAM" id="SSF57701">
    <property type="entry name" value="Zn2/Cys6 DNA-binding domain"/>
    <property type="match status" value="1"/>
</dbReference>
<evidence type="ECO:0000256" key="2">
    <source>
        <dbReference type="SAM" id="Coils"/>
    </source>
</evidence>
<evidence type="ECO:0000256" key="1">
    <source>
        <dbReference type="ARBA" id="ARBA00023242"/>
    </source>
</evidence>
<organism evidence="4 5">
    <name type="scientific">Dendryphion nanum</name>
    <dbReference type="NCBI Taxonomy" id="256645"/>
    <lineage>
        <taxon>Eukaryota</taxon>
        <taxon>Fungi</taxon>
        <taxon>Dikarya</taxon>
        <taxon>Ascomycota</taxon>
        <taxon>Pezizomycotina</taxon>
        <taxon>Dothideomycetes</taxon>
        <taxon>Pleosporomycetidae</taxon>
        <taxon>Pleosporales</taxon>
        <taxon>Torulaceae</taxon>
        <taxon>Dendryphion</taxon>
    </lineage>
</organism>
<evidence type="ECO:0000259" key="3">
    <source>
        <dbReference type="PROSITE" id="PS50048"/>
    </source>
</evidence>
<dbReference type="Pfam" id="PF00172">
    <property type="entry name" value="Zn_clus"/>
    <property type="match status" value="1"/>
</dbReference>
<dbReference type="GO" id="GO:0000981">
    <property type="term" value="F:DNA-binding transcription factor activity, RNA polymerase II-specific"/>
    <property type="evidence" value="ECO:0007669"/>
    <property type="project" value="InterPro"/>
</dbReference>
<keyword evidence="1" id="KW-0539">Nucleus</keyword>
<keyword evidence="5" id="KW-1185">Reference proteome</keyword>
<dbReference type="PANTHER" id="PTHR47256:SF1">
    <property type="entry name" value="ZN(II)2CYS6 TRANSCRIPTION FACTOR (EUROFUNG)"/>
    <property type="match status" value="1"/>
</dbReference>
<reference evidence="4" key="1">
    <citation type="journal article" date="2021" name="Nat. Commun.">
        <title>Genetic determinants of endophytism in the Arabidopsis root mycobiome.</title>
        <authorList>
            <person name="Mesny F."/>
            <person name="Miyauchi S."/>
            <person name="Thiergart T."/>
            <person name="Pickel B."/>
            <person name="Atanasova L."/>
            <person name="Karlsson M."/>
            <person name="Huettel B."/>
            <person name="Barry K.W."/>
            <person name="Haridas S."/>
            <person name="Chen C."/>
            <person name="Bauer D."/>
            <person name="Andreopoulos W."/>
            <person name="Pangilinan J."/>
            <person name="LaButti K."/>
            <person name="Riley R."/>
            <person name="Lipzen A."/>
            <person name="Clum A."/>
            <person name="Drula E."/>
            <person name="Henrissat B."/>
            <person name="Kohler A."/>
            <person name="Grigoriev I.V."/>
            <person name="Martin F.M."/>
            <person name="Hacquard S."/>
        </authorList>
    </citation>
    <scope>NUCLEOTIDE SEQUENCE</scope>
    <source>
        <strain evidence="4">MPI-CAGE-CH-0243</strain>
    </source>
</reference>
<name>A0A9P9DW38_9PLEO</name>
<feature type="non-terminal residue" evidence="4">
    <location>
        <position position="1"/>
    </location>
</feature>
<accession>A0A9P9DW38</accession>
<dbReference type="CDD" id="cd00067">
    <property type="entry name" value="GAL4"/>
    <property type="match status" value="1"/>
</dbReference>
<dbReference type="Gene3D" id="4.10.240.10">
    <property type="entry name" value="Zn(2)-C6 fungal-type DNA-binding domain"/>
    <property type="match status" value="1"/>
</dbReference>
<evidence type="ECO:0000313" key="5">
    <source>
        <dbReference type="Proteomes" id="UP000700596"/>
    </source>
</evidence>
<dbReference type="PROSITE" id="PS00463">
    <property type="entry name" value="ZN2_CY6_FUNGAL_1"/>
    <property type="match status" value="1"/>
</dbReference>
<proteinExistence type="predicted"/>
<sequence length="104" mass="11921">KAKAACETCRARKTKCDAKRPECSACASRGSKCEYDIDPDITRYTSLKRRYQDLEQEHTELLDVLDMLRSRSEDDAFSILQRIRTSTDIRATISFIKEGDLLAQ</sequence>
<dbReference type="SMART" id="SM00066">
    <property type="entry name" value="GAL4"/>
    <property type="match status" value="1"/>
</dbReference>
<dbReference type="GO" id="GO:0008270">
    <property type="term" value="F:zinc ion binding"/>
    <property type="evidence" value="ECO:0007669"/>
    <property type="project" value="InterPro"/>
</dbReference>
<dbReference type="Proteomes" id="UP000700596">
    <property type="component" value="Unassembled WGS sequence"/>
</dbReference>
<feature type="non-terminal residue" evidence="4">
    <location>
        <position position="104"/>
    </location>
</feature>
<dbReference type="OrthoDB" id="10261408at2759"/>
<dbReference type="InterPro" id="IPR001138">
    <property type="entry name" value="Zn2Cys6_DnaBD"/>
</dbReference>
<keyword evidence="2" id="KW-0175">Coiled coil</keyword>
<gene>
    <name evidence="4" type="ORF">B0J11DRAFT_410758</name>
</gene>
<dbReference type="AlphaFoldDB" id="A0A9P9DW38"/>
<dbReference type="PANTHER" id="PTHR47256">
    <property type="entry name" value="ZN(II)2CYS6 TRANSCRIPTION FACTOR (EUROFUNG)-RELATED"/>
    <property type="match status" value="1"/>
</dbReference>